<evidence type="ECO:0000256" key="3">
    <source>
        <dbReference type="ARBA" id="ARBA00023163"/>
    </source>
</evidence>
<dbReference type="RefSeq" id="WP_139587899.1">
    <property type="nucleotide sequence ID" value="NZ_VDFY01000290.1"/>
</dbReference>
<proteinExistence type="predicted"/>
<evidence type="ECO:0000256" key="4">
    <source>
        <dbReference type="PROSITE-ProRule" id="PRU00335"/>
    </source>
</evidence>
<dbReference type="SUPFAM" id="SSF46689">
    <property type="entry name" value="Homeodomain-like"/>
    <property type="match status" value="1"/>
</dbReference>
<feature type="domain" description="HTH tetR-type" evidence="5">
    <location>
        <begin position="5"/>
        <end position="65"/>
    </location>
</feature>
<keyword evidence="2 4" id="KW-0238">DNA-binding</keyword>
<evidence type="ECO:0000313" key="7">
    <source>
        <dbReference type="Proteomes" id="UP000306145"/>
    </source>
</evidence>
<dbReference type="SUPFAM" id="SSF48498">
    <property type="entry name" value="Tetracyclin repressor-like, C-terminal domain"/>
    <property type="match status" value="1"/>
</dbReference>
<accession>A0A5C4QCT9</accession>
<dbReference type="Proteomes" id="UP000306145">
    <property type="component" value="Unassembled WGS sequence"/>
</dbReference>
<name>A0A5C4QCT9_9ACTN</name>
<organism evidence="6 7">
    <name type="scientific">Micromonospora orduensis</name>
    <dbReference type="NCBI Taxonomy" id="1420891"/>
    <lineage>
        <taxon>Bacteria</taxon>
        <taxon>Bacillati</taxon>
        <taxon>Actinomycetota</taxon>
        <taxon>Actinomycetes</taxon>
        <taxon>Micromonosporales</taxon>
        <taxon>Micromonosporaceae</taxon>
        <taxon>Micromonospora</taxon>
    </lineage>
</organism>
<keyword evidence="1" id="KW-0805">Transcription regulation</keyword>
<feature type="DNA-binding region" description="H-T-H motif" evidence="4">
    <location>
        <begin position="28"/>
        <end position="47"/>
    </location>
</feature>
<dbReference type="GO" id="GO:0003700">
    <property type="term" value="F:DNA-binding transcription factor activity"/>
    <property type="evidence" value="ECO:0007669"/>
    <property type="project" value="TreeGrafter"/>
</dbReference>
<dbReference type="InterPro" id="IPR050109">
    <property type="entry name" value="HTH-type_TetR-like_transc_reg"/>
</dbReference>
<dbReference type="InterPro" id="IPR025996">
    <property type="entry name" value="MT1864/Rv1816-like_C"/>
</dbReference>
<dbReference type="Pfam" id="PF00440">
    <property type="entry name" value="TetR_N"/>
    <property type="match status" value="1"/>
</dbReference>
<dbReference type="PROSITE" id="PS50977">
    <property type="entry name" value="HTH_TETR_2"/>
    <property type="match status" value="1"/>
</dbReference>
<dbReference type="InterPro" id="IPR036271">
    <property type="entry name" value="Tet_transcr_reg_TetR-rel_C_sf"/>
</dbReference>
<dbReference type="EMBL" id="VDFY01000290">
    <property type="protein sequence ID" value="TNH21621.1"/>
    <property type="molecule type" value="Genomic_DNA"/>
</dbReference>
<evidence type="ECO:0000256" key="1">
    <source>
        <dbReference type="ARBA" id="ARBA00023015"/>
    </source>
</evidence>
<dbReference type="AlphaFoldDB" id="A0A5C4QCT9"/>
<evidence type="ECO:0000313" key="6">
    <source>
        <dbReference type="EMBL" id="TNH21621.1"/>
    </source>
</evidence>
<dbReference type="Gene3D" id="1.10.357.10">
    <property type="entry name" value="Tetracycline Repressor, domain 2"/>
    <property type="match status" value="1"/>
</dbReference>
<dbReference type="OrthoDB" id="71867at2"/>
<dbReference type="Pfam" id="PF13305">
    <property type="entry name" value="TetR_C_33"/>
    <property type="match status" value="1"/>
</dbReference>
<keyword evidence="3" id="KW-0804">Transcription</keyword>
<sequence>MPRVGLNQQIVVREAARLADEVGFQQLTLAALASRLGVALPSLYKHVRGADALAQKLSALATAELATEMTTAAAGRAGGEALRAMADAYRDYARRHPGRYPATQRVPDPTDPEHVEAGTRAVGAVYAVLRGYGLTDDDAVDATRALRSALHGFVALEAAGGFGLPREVDRSYHQLVAGLDIAFRSWPSAGAGLARSA</sequence>
<evidence type="ECO:0000259" key="5">
    <source>
        <dbReference type="PROSITE" id="PS50977"/>
    </source>
</evidence>
<keyword evidence="7" id="KW-1185">Reference proteome</keyword>
<dbReference type="InterPro" id="IPR009057">
    <property type="entry name" value="Homeodomain-like_sf"/>
</dbReference>
<reference evidence="6 7" key="1">
    <citation type="submission" date="2019-06" db="EMBL/GenBank/DDBJ databases">
        <title>Micromonospora ordensis sp. nov., isolated from deep marine sediment.</title>
        <authorList>
            <person name="Veyisoglu A."/>
            <person name="Carro L."/>
            <person name="Klenk H.-P."/>
            <person name="Sahin N."/>
        </authorList>
    </citation>
    <scope>NUCLEOTIDE SEQUENCE [LARGE SCALE GENOMIC DNA]</scope>
    <source>
        <strain evidence="6 7">S2509</strain>
    </source>
</reference>
<dbReference type="PANTHER" id="PTHR30055">
    <property type="entry name" value="HTH-TYPE TRANSCRIPTIONAL REGULATOR RUTR"/>
    <property type="match status" value="1"/>
</dbReference>
<gene>
    <name evidence="6" type="ORF">FHG89_30855</name>
</gene>
<dbReference type="PANTHER" id="PTHR30055:SF239">
    <property type="entry name" value="TRANSCRIPTIONAL REGULATORY PROTEIN"/>
    <property type="match status" value="1"/>
</dbReference>
<dbReference type="Gene3D" id="1.10.10.60">
    <property type="entry name" value="Homeodomain-like"/>
    <property type="match status" value="1"/>
</dbReference>
<dbReference type="GO" id="GO:0000976">
    <property type="term" value="F:transcription cis-regulatory region binding"/>
    <property type="evidence" value="ECO:0007669"/>
    <property type="project" value="TreeGrafter"/>
</dbReference>
<comment type="caution">
    <text evidence="6">The sequence shown here is derived from an EMBL/GenBank/DDBJ whole genome shotgun (WGS) entry which is preliminary data.</text>
</comment>
<dbReference type="InterPro" id="IPR001647">
    <property type="entry name" value="HTH_TetR"/>
</dbReference>
<protein>
    <submittedName>
        <fullName evidence="6">TetR family transcriptional regulator</fullName>
    </submittedName>
</protein>
<evidence type="ECO:0000256" key="2">
    <source>
        <dbReference type="ARBA" id="ARBA00023125"/>
    </source>
</evidence>